<feature type="chain" id="PRO_5035453271" evidence="2">
    <location>
        <begin position="24"/>
        <end position="1752"/>
    </location>
</feature>
<evidence type="ECO:0000256" key="1">
    <source>
        <dbReference type="SAM" id="MobiDB-lite"/>
    </source>
</evidence>
<dbReference type="OrthoDB" id="8194427at2759"/>
<feature type="compositionally biased region" description="Low complexity" evidence="1">
    <location>
        <begin position="254"/>
        <end position="283"/>
    </location>
</feature>
<gene>
    <name evidence="3" type="ORF">FNV43_RR21207</name>
</gene>
<evidence type="ECO:0000313" key="4">
    <source>
        <dbReference type="Proteomes" id="UP000796880"/>
    </source>
</evidence>
<reference evidence="3" key="1">
    <citation type="submission" date="2020-03" db="EMBL/GenBank/DDBJ databases">
        <title>A high-quality chromosome-level genome assembly of a woody plant with both climbing and erect habits, Rhamnella rubrinervis.</title>
        <authorList>
            <person name="Lu Z."/>
            <person name="Yang Y."/>
            <person name="Zhu X."/>
            <person name="Sun Y."/>
        </authorList>
    </citation>
    <scope>NUCLEOTIDE SEQUENCE</scope>
    <source>
        <strain evidence="3">BYM</strain>
        <tissue evidence="3">Leaf</tissue>
    </source>
</reference>
<keyword evidence="2" id="KW-0732">Signal</keyword>
<feature type="compositionally biased region" description="Polar residues" evidence="1">
    <location>
        <begin position="236"/>
        <end position="253"/>
    </location>
</feature>
<organism evidence="3 4">
    <name type="scientific">Rhamnella rubrinervis</name>
    <dbReference type="NCBI Taxonomy" id="2594499"/>
    <lineage>
        <taxon>Eukaryota</taxon>
        <taxon>Viridiplantae</taxon>
        <taxon>Streptophyta</taxon>
        <taxon>Embryophyta</taxon>
        <taxon>Tracheophyta</taxon>
        <taxon>Spermatophyta</taxon>
        <taxon>Magnoliopsida</taxon>
        <taxon>eudicotyledons</taxon>
        <taxon>Gunneridae</taxon>
        <taxon>Pentapetalae</taxon>
        <taxon>rosids</taxon>
        <taxon>fabids</taxon>
        <taxon>Rosales</taxon>
        <taxon>Rhamnaceae</taxon>
        <taxon>rhamnoid group</taxon>
        <taxon>Rhamneae</taxon>
        <taxon>Rhamnella</taxon>
    </lineage>
</organism>
<feature type="signal peptide" evidence="2">
    <location>
        <begin position="1"/>
        <end position="23"/>
    </location>
</feature>
<name>A0A8K0GXL5_9ROSA</name>
<dbReference type="EMBL" id="VOIH02000009">
    <property type="protein sequence ID" value="KAF3438445.1"/>
    <property type="molecule type" value="Genomic_DNA"/>
</dbReference>
<evidence type="ECO:0000313" key="3">
    <source>
        <dbReference type="EMBL" id="KAF3438445.1"/>
    </source>
</evidence>
<keyword evidence="4" id="KW-1185">Reference proteome</keyword>
<feature type="region of interest" description="Disordered" evidence="1">
    <location>
        <begin position="1727"/>
        <end position="1752"/>
    </location>
</feature>
<proteinExistence type="predicted"/>
<feature type="compositionally biased region" description="Polar residues" evidence="1">
    <location>
        <begin position="1741"/>
        <end position="1752"/>
    </location>
</feature>
<feature type="region of interest" description="Disordered" evidence="1">
    <location>
        <begin position="189"/>
        <end position="289"/>
    </location>
</feature>
<sequence>MSHLASALVSYLLLFCPHLPAWSGHPPLGPTSLRSDLPRLGPHAPSGFGFNLRPTLPRLVRPPPVSPLTCLVRLAAWSGPPPRLFSTRLRFGPTLLDWSDLKGLVRTSCLVPPLPVVRLLDPPRLVRPSAPGPTPPPALVHLPRLGSPPSRLVRSPPGLVRLSLGLTSASLGPTSASALVRTAWSTSPLVRPPHHLVPPPPLGPTGSGLPPQPGPTSTPRLIPTSPAWSRLAPLGPTSSLHNPTSVAPTSPRWSHSSHGPGPTSPGFGATSPLGPTSPGGPTLHCLVRPSPARSDLPAWSDTLPSGPTSPRLVRPYFWSDLLVIPSRLVQPRPDWSASPLGSPPPAIHSASLVRSLRLVHSPGLVDLLRLLLFRDLLRLGPTFPCVCPTSRFGPTPPRLVHLLPGCPTGPGSLVLPPWLGPTSTLNHLLLLGRTPGPRDLLRWCDCIKLDSRTLLSDLLPVRVPPPAWSDLLSLVPPHPAWSDLLLAWSDLPGILTSSLAPTSSWVWSHLRLVPPPPCWSDALPVWSHLLRLARPPTGLFTSSSCSVRPPPGRPPWHTSRLGSSGWSDSSAWSNLLLAGPTPPHLLGPTSFAWSHLLHALFQLSGWSTGPALVRPPPADSPPTGSGSTSRLLCCSPPSVWSTSSRLGAHPRLFTSLGLVPPPPALARPPPAWSDLLLGLVPLLLLRVWSDCWSGPSPCPDAPFGPTSSGLAPPPTAWSDLPACPPPRLGPTSWWSDLPPAWSNLLRAWSDLPPSLVRPPSLGPTPTLFNSSRLVRPRLAGPTSPLIRPPTAGSPPRLLGPTSFGLVLFPLGGHLRGFVSPPFVPPPPVSSTLSDRFSSPWSGFLPAGRRPPAVRPPPDGPPPTAGPTLLVWSDLLDLVRPPPVSLAPLRVRPPSCLVRPHPGLVRPPPGLVRLHSGLVQLRPGLVRLPPGLVRLHPGLVRLRPGLVRLHPVSRLRPLGPTSSAWSDCPLVAQLLRPCPPSSRWSDLLPGIPPPPPGFDLLLRFGPTHPFAGPPPPGLVRLHPGFVRLPPGLVRLHPRLVRLHPAGPTSSRLVRLIACSTIRSFSDSLFRLHLGVVRLHSGVDQLPSGVFRLCPGLVQLPPGLVRPSISLVRPPPVWYPPSGWVRPPPVVSPLLRLLPRSVLRLVRLCSGLVRLRPELVRLHPGLVRLRPGLFISTIRQHLISFRLVPTSSHGPPSFWASSLFVQLPPRRDPTSLGLSTSSRDWSDSGRSDLLHAAPTSSSLATSSRLVRPSFAWSDFAPLGPTSAVCVTSSCLVRPHPACPTAPAWSDLIRLGPPPPLVRSSAWSGLPSLVRHSSGLVRLPLGLVPLHPSLVRLRPGLVRLHPSLVRLHSGLVRLRPGLVQLHPVGLDWPASTKFIPVRIRTYPAWSDFIRPDRPAWSHIIWAWSDIVLAWSNFTLAWSDFILAWFDFVRAWSDFLRAWTDFVRVPSYFPAGPTSTRSYLSEVWSPPHWVHFQVWSHLIRLVRPPPGLVRLHSDLVRLRPELVRLHPGLVRLVSAWSDLIAWSDLPRMVRLPFIRLVRLRSAYFSDSSGRTTFRLFHFIRAGPLVPTLSGLGPTSSRLDPTFPRLGPTSGLVHPHLRLQSTSLHGGSTIPACASSWFSGFIRFGPTVSAWSDLLRVWCDLLLAWFDFIRAWSDFVLAWSDLIRVWSDLPGRPLIRLVRLRPAWSDSSRLVRLPLGLVPLHPKLVRLAPLGPTSSGGCSLIRLWSTSSSEAGPPPPLVRPPWSTSSLLGATSS</sequence>
<evidence type="ECO:0000256" key="2">
    <source>
        <dbReference type="SAM" id="SignalP"/>
    </source>
</evidence>
<dbReference type="Proteomes" id="UP000796880">
    <property type="component" value="Unassembled WGS sequence"/>
</dbReference>
<comment type="caution">
    <text evidence="3">The sequence shown here is derived from an EMBL/GenBank/DDBJ whole genome shotgun (WGS) entry which is preliminary data.</text>
</comment>
<accession>A0A8K0GXL5</accession>
<protein>
    <submittedName>
        <fullName evidence="3">Uncharacterized protein</fullName>
    </submittedName>
</protein>